<dbReference type="InterPro" id="IPR053147">
    <property type="entry name" value="Hsp_HslJ-like"/>
</dbReference>
<dbReference type="Proteomes" id="UP000753961">
    <property type="component" value="Unassembled WGS sequence"/>
</dbReference>
<dbReference type="EMBL" id="JAHVHU010000002">
    <property type="protein sequence ID" value="MBY5956867.1"/>
    <property type="molecule type" value="Genomic_DNA"/>
</dbReference>
<dbReference type="Gene3D" id="2.40.128.640">
    <property type="match status" value="1"/>
</dbReference>
<comment type="caution">
    <text evidence="2">The sequence shown here is derived from an EMBL/GenBank/DDBJ whole genome shotgun (WGS) entry which is preliminary data.</text>
</comment>
<dbReference type="RefSeq" id="WP_222578387.1">
    <property type="nucleotide sequence ID" value="NZ_JAHVHU010000002.1"/>
</dbReference>
<protein>
    <submittedName>
        <fullName evidence="2">META domain-containing protein</fullName>
    </submittedName>
</protein>
<dbReference type="Pfam" id="PF03724">
    <property type="entry name" value="META"/>
    <property type="match status" value="1"/>
</dbReference>
<dbReference type="InterPro" id="IPR038670">
    <property type="entry name" value="HslJ-like_sf"/>
</dbReference>
<dbReference type="Gene3D" id="2.40.128.270">
    <property type="match status" value="1"/>
</dbReference>
<name>A0A953HW44_9BACT</name>
<organism evidence="2 3">
    <name type="scientific">Membranihabitans marinus</name>
    <dbReference type="NCBI Taxonomy" id="1227546"/>
    <lineage>
        <taxon>Bacteria</taxon>
        <taxon>Pseudomonadati</taxon>
        <taxon>Bacteroidota</taxon>
        <taxon>Saprospiria</taxon>
        <taxon>Saprospirales</taxon>
        <taxon>Saprospiraceae</taxon>
        <taxon>Membranihabitans</taxon>
    </lineage>
</organism>
<evidence type="ECO:0000313" key="3">
    <source>
        <dbReference type="Proteomes" id="UP000753961"/>
    </source>
</evidence>
<dbReference type="Pfam" id="PF04170">
    <property type="entry name" value="NlpE"/>
    <property type="match status" value="1"/>
</dbReference>
<keyword evidence="3" id="KW-1185">Reference proteome</keyword>
<proteinExistence type="predicted"/>
<evidence type="ECO:0000313" key="2">
    <source>
        <dbReference type="EMBL" id="MBY5956867.1"/>
    </source>
</evidence>
<feature type="domain" description="DUF306" evidence="1">
    <location>
        <begin position="253"/>
        <end position="352"/>
    </location>
</feature>
<accession>A0A953HW44</accession>
<dbReference type="AlphaFoldDB" id="A0A953HW44"/>
<gene>
    <name evidence="2" type="ORF">KUV50_01885</name>
</gene>
<evidence type="ECO:0000259" key="1">
    <source>
        <dbReference type="Pfam" id="PF03724"/>
    </source>
</evidence>
<reference evidence="2" key="1">
    <citation type="submission" date="2021-06" db="EMBL/GenBank/DDBJ databases">
        <title>44 bacteria genomes isolated from Dapeng, Shenzhen.</title>
        <authorList>
            <person name="Zheng W."/>
            <person name="Yu S."/>
            <person name="Huang Y."/>
        </authorList>
    </citation>
    <scope>NUCLEOTIDE SEQUENCE</scope>
    <source>
        <strain evidence="2">DP5N28-2</strain>
    </source>
</reference>
<dbReference type="PANTHER" id="PTHR35535">
    <property type="entry name" value="HEAT SHOCK PROTEIN HSLJ"/>
    <property type="match status" value="1"/>
</dbReference>
<sequence length="360" mass="40141">MKLLSIFTSTLFLAGILLGGCSSYRHIPADIADTYYGFLPCADCPGISYTLELHQKGDYSLTMDYYDRETTFVTEDKFTYKNNKIKLFSEGEITSRFEVEGDKLIALDADGNRIETNLAPYYQLYKGDPTKADMPTDFGILNTPIIYKGTGNEPFWMVQITSSNTLIFKGLMENGEVEFELPVAKVELSDDNNSIVYTGKNERHKLKVKIANKACQDNMSGQHFTTTLRVEYTSDGQKKTLNGCGEFKGKYQLNGTWEVISMDGQPIQGKKPTLGIYLPETRMAGSTSCNRYFGSIESTARTLSFDQVGATRMACPDMSSEDKFLSLLGQDDITWEIDDDGKLTLSGEAGTIVFSRTDSM</sequence>
<dbReference type="InterPro" id="IPR007298">
    <property type="entry name" value="Cu-R_lipoprotein_NlpE"/>
</dbReference>
<dbReference type="InterPro" id="IPR005184">
    <property type="entry name" value="DUF306_Meta_HslJ"/>
</dbReference>
<dbReference type="PANTHER" id="PTHR35535:SF1">
    <property type="entry name" value="HEAT SHOCK PROTEIN HSLJ"/>
    <property type="match status" value="1"/>
</dbReference>
<dbReference type="PROSITE" id="PS51257">
    <property type="entry name" value="PROKAR_LIPOPROTEIN"/>
    <property type="match status" value="1"/>
</dbReference>